<organism evidence="2 3">
    <name type="scientific">Parenemella sanctibonifatiensis</name>
    <dbReference type="NCBI Taxonomy" id="2016505"/>
    <lineage>
        <taxon>Bacteria</taxon>
        <taxon>Bacillati</taxon>
        <taxon>Actinomycetota</taxon>
        <taxon>Actinomycetes</taxon>
        <taxon>Propionibacteriales</taxon>
        <taxon>Propionibacteriaceae</taxon>
        <taxon>Parenemella</taxon>
    </lineage>
</organism>
<dbReference type="InterPro" id="IPR013216">
    <property type="entry name" value="Methyltransf_11"/>
</dbReference>
<comment type="caution">
    <text evidence="2">The sequence shown here is derived from an EMBL/GenBank/DDBJ whole genome shotgun (WGS) entry which is preliminary data.</text>
</comment>
<evidence type="ECO:0000313" key="2">
    <source>
        <dbReference type="EMBL" id="OYN85845.1"/>
    </source>
</evidence>
<gene>
    <name evidence="2" type="ORF">CGZ92_10160</name>
</gene>
<proteinExistence type="predicted"/>
<keyword evidence="2" id="KW-0489">Methyltransferase</keyword>
<dbReference type="CDD" id="cd02440">
    <property type="entry name" value="AdoMet_MTases"/>
    <property type="match status" value="1"/>
</dbReference>
<evidence type="ECO:0000259" key="1">
    <source>
        <dbReference type="Pfam" id="PF08241"/>
    </source>
</evidence>
<name>A0A255E8K3_9ACTN</name>
<dbReference type="Gene3D" id="3.40.50.150">
    <property type="entry name" value="Vaccinia Virus protein VP39"/>
    <property type="match status" value="1"/>
</dbReference>
<protein>
    <submittedName>
        <fullName evidence="2">SAM-dependent methyltransferase</fullName>
    </submittedName>
</protein>
<dbReference type="RefSeq" id="WP_094451279.1">
    <property type="nucleotide sequence ID" value="NZ_NMVI01000023.1"/>
</dbReference>
<dbReference type="GO" id="GO:0008757">
    <property type="term" value="F:S-adenosylmethionine-dependent methyltransferase activity"/>
    <property type="evidence" value="ECO:0007669"/>
    <property type="project" value="InterPro"/>
</dbReference>
<dbReference type="Proteomes" id="UP000216533">
    <property type="component" value="Unassembled WGS sequence"/>
</dbReference>
<accession>A0A255E8K3</accession>
<dbReference type="PANTHER" id="PTHR42912">
    <property type="entry name" value="METHYLTRANSFERASE"/>
    <property type="match status" value="1"/>
</dbReference>
<dbReference type="Pfam" id="PF08241">
    <property type="entry name" value="Methyltransf_11"/>
    <property type="match status" value="1"/>
</dbReference>
<dbReference type="SUPFAM" id="SSF53335">
    <property type="entry name" value="S-adenosyl-L-methionine-dependent methyltransferases"/>
    <property type="match status" value="1"/>
</dbReference>
<keyword evidence="2" id="KW-0808">Transferase</keyword>
<dbReference type="PANTHER" id="PTHR42912:SF93">
    <property type="entry name" value="N6-ADENOSINE-METHYLTRANSFERASE TMT1A"/>
    <property type="match status" value="1"/>
</dbReference>
<dbReference type="AlphaFoldDB" id="A0A255E8K3"/>
<feature type="domain" description="Methyltransferase type 11" evidence="1">
    <location>
        <begin position="42"/>
        <end position="136"/>
    </location>
</feature>
<sequence length="265" mass="29187">MTSRVGYVHGHHSSVLSSHRTRTARDSAAYLLPRLSADQRLLDVGSGPGTITCDLAELVGSVAALEMNQEALALTLAEAQRRGVAIEGHVGDIHALPLPDDSFDVVHAHQVLQHVADPVQALAELRRVCRPGGLVAVRDSDYHGFVWTPADPLLDRWLELYDVAARERGGEPDAGRHLQRWAREAGFTEVEASSSTWCWSTPDKCAWWGDMWAERILHSAIHEQLIAGGHSTADELDEIAAAWRRWGQDPNAWMSLLHGEVLARV</sequence>
<dbReference type="InterPro" id="IPR050508">
    <property type="entry name" value="Methyltransf_Superfamily"/>
</dbReference>
<dbReference type="EMBL" id="NMVI01000023">
    <property type="protein sequence ID" value="OYN85845.1"/>
    <property type="molecule type" value="Genomic_DNA"/>
</dbReference>
<dbReference type="GO" id="GO:0032259">
    <property type="term" value="P:methylation"/>
    <property type="evidence" value="ECO:0007669"/>
    <property type="project" value="UniProtKB-KW"/>
</dbReference>
<dbReference type="InterPro" id="IPR029063">
    <property type="entry name" value="SAM-dependent_MTases_sf"/>
</dbReference>
<reference evidence="2 3" key="1">
    <citation type="submission" date="2017-07" db="EMBL/GenBank/DDBJ databases">
        <title>Draft whole genome sequences of clinical Proprionibacteriaceae strains.</title>
        <authorList>
            <person name="Bernier A.-M."/>
            <person name="Bernard K."/>
            <person name="Domingo M.-C."/>
        </authorList>
    </citation>
    <scope>NUCLEOTIDE SEQUENCE [LARGE SCALE GENOMIC DNA]</scope>
    <source>
        <strain evidence="2 3">NML 160184</strain>
    </source>
</reference>
<evidence type="ECO:0000313" key="3">
    <source>
        <dbReference type="Proteomes" id="UP000216533"/>
    </source>
</evidence>